<sequence>MSLPEGTLGGHAAALVPTRRRPAARPAMALSAGLIALACLAGCGGGGGGGGAGAETRAASVGAATPVTVAAANASPAATPPPGSDTGPPPAASVEPNTLSFAFTLDRARTTSAGIFAADGRLLRTLWRGERLEAGRHTRQWDLRQDDGQIASAAEVSVRVVHHDVRYVWQGVVGNSTAAPGQVPQRSFQPPASLAADGEQLHIALGYNEAQSSLSGLRTSEPQRVQAAVRHTDPFTGIGLVASDGQALYLAQTGGISKAGFVFARRLADGQMLNFPQGQALCLNAWAGTQRCYPDQTYPSVIAHRPEGQALPTGLAVQRQGRLLAVAYAAEQRVRVYDKLSGALLSEWRAPLAPEGRNQLAMGADGDLWLTGANEVLRYTDIAGTPREVGRFGGLDQPLALAADPADAARLWVAEGGAAQAVRRLDLRTGQADRSLGRRGGLAGQAEATPDRLCFTAAAGTAHSALAVDGQGHVWVADTCNNRLQRFSPEGAVVASVAWLPASYTAAVDTARPQRVFANFLEFEVAAQPASDGRPAWRLVHNWLPALPASLRDEHAANLHWGGFTAVHTLSNGRSYAQMNVRGVAWLVELGSDGRVRPLQTLQPASATRTAEVMQGNGDLHWAVDDGDRQHVMRRRLEGHGSDGSPRWAASGTVLASLPRSSGAPFHRMGTYTGVMGPRWPLTDTGLVISFDPGVSGNEGFHLGAAGVGSGTWAWQASPSGPLDGKGSFQTRASDSNIHYGGNVAMVSGRQVVYGYHGEFYTDLGNGRVGQANQFMHFLDNGLFVGQFGRPSTQGDSQPVPGLSGNAFSPWLVRHEGRSFLYHNDESSWGGVHRWEILGLEEMGELRASGVRGTQIELR</sequence>
<dbReference type="Pfam" id="PF01436">
    <property type="entry name" value="NHL"/>
    <property type="match status" value="1"/>
</dbReference>
<feature type="compositionally biased region" description="Pro residues" evidence="3">
    <location>
        <begin position="78"/>
        <end position="91"/>
    </location>
</feature>
<evidence type="ECO:0000256" key="1">
    <source>
        <dbReference type="ARBA" id="ARBA00022737"/>
    </source>
</evidence>
<dbReference type="Gene3D" id="2.120.10.30">
    <property type="entry name" value="TolB, C-terminal domain"/>
    <property type="match status" value="1"/>
</dbReference>
<reference evidence="4 5" key="1">
    <citation type="submission" date="2019-01" db="EMBL/GenBank/DDBJ databases">
        <authorList>
            <person name="Chen W.-M."/>
        </authorList>
    </citation>
    <scope>NUCLEOTIDE SEQUENCE [LARGE SCALE GENOMIC DNA]</scope>
    <source>
        <strain evidence="4 5">KYPY4</strain>
    </source>
</reference>
<dbReference type="RefSeq" id="WP_128229185.1">
    <property type="nucleotide sequence ID" value="NZ_SACR01000004.1"/>
</dbReference>
<evidence type="ECO:0000313" key="5">
    <source>
        <dbReference type="Proteomes" id="UP000285575"/>
    </source>
</evidence>
<dbReference type="InterPro" id="IPR001258">
    <property type="entry name" value="NHL_repeat"/>
</dbReference>
<dbReference type="EMBL" id="SACR01000004">
    <property type="protein sequence ID" value="RVU45112.1"/>
    <property type="molecule type" value="Genomic_DNA"/>
</dbReference>
<evidence type="ECO:0000313" key="4">
    <source>
        <dbReference type="EMBL" id="RVU45112.1"/>
    </source>
</evidence>
<dbReference type="Proteomes" id="UP000285575">
    <property type="component" value="Unassembled WGS sequence"/>
</dbReference>
<keyword evidence="1" id="KW-0677">Repeat</keyword>
<dbReference type="PANTHER" id="PTHR24104:SF25">
    <property type="entry name" value="PROTEIN LIN-41"/>
    <property type="match status" value="1"/>
</dbReference>
<dbReference type="PROSITE" id="PS51125">
    <property type="entry name" value="NHL"/>
    <property type="match status" value="1"/>
</dbReference>
<dbReference type="OrthoDB" id="30052at2"/>
<dbReference type="Gene3D" id="2.60.40.4070">
    <property type="match status" value="1"/>
</dbReference>
<dbReference type="InterPro" id="IPR011042">
    <property type="entry name" value="6-blade_b-propeller_TolB-like"/>
</dbReference>
<organism evidence="4 5">
    <name type="scientific">Rubrivivax rivuli</name>
    <dbReference type="NCBI Taxonomy" id="1862385"/>
    <lineage>
        <taxon>Bacteria</taxon>
        <taxon>Pseudomonadati</taxon>
        <taxon>Pseudomonadota</taxon>
        <taxon>Betaproteobacteria</taxon>
        <taxon>Burkholderiales</taxon>
        <taxon>Sphaerotilaceae</taxon>
        <taxon>Rubrivivax</taxon>
    </lineage>
</organism>
<name>A0A437REG6_9BURK</name>
<gene>
    <name evidence="4" type="ORF">EOE66_13215</name>
</gene>
<keyword evidence="5" id="KW-1185">Reference proteome</keyword>
<dbReference type="GO" id="GO:0008270">
    <property type="term" value="F:zinc ion binding"/>
    <property type="evidence" value="ECO:0007669"/>
    <property type="project" value="UniProtKB-KW"/>
</dbReference>
<evidence type="ECO:0000256" key="2">
    <source>
        <dbReference type="PROSITE-ProRule" id="PRU00504"/>
    </source>
</evidence>
<dbReference type="AlphaFoldDB" id="A0A437REG6"/>
<feature type="repeat" description="NHL" evidence="2">
    <location>
        <begin position="466"/>
        <end position="490"/>
    </location>
</feature>
<dbReference type="SUPFAM" id="SSF101898">
    <property type="entry name" value="NHL repeat"/>
    <property type="match status" value="1"/>
</dbReference>
<comment type="caution">
    <text evidence="4">The sequence shown here is derived from an EMBL/GenBank/DDBJ whole genome shotgun (WGS) entry which is preliminary data.</text>
</comment>
<dbReference type="InterPro" id="IPR050952">
    <property type="entry name" value="TRIM-NHL_E3_ligases"/>
</dbReference>
<dbReference type="PANTHER" id="PTHR24104">
    <property type="entry name" value="E3 UBIQUITIN-PROTEIN LIGASE NHLRC1-RELATED"/>
    <property type="match status" value="1"/>
</dbReference>
<feature type="region of interest" description="Disordered" evidence="3">
    <location>
        <begin position="73"/>
        <end position="94"/>
    </location>
</feature>
<proteinExistence type="predicted"/>
<evidence type="ECO:0008006" key="6">
    <source>
        <dbReference type="Google" id="ProtNLM"/>
    </source>
</evidence>
<evidence type="ECO:0000256" key="3">
    <source>
        <dbReference type="SAM" id="MobiDB-lite"/>
    </source>
</evidence>
<accession>A0A437REG6</accession>
<protein>
    <recommendedName>
        <fullName evidence="6">FlgD Ig-like domain-containing protein</fullName>
    </recommendedName>
</protein>